<feature type="chain" id="PRO_5040476433" description="pectinesterase" evidence="7">
    <location>
        <begin position="26"/>
        <end position="220"/>
    </location>
</feature>
<dbReference type="SMART" id="SM00856">
    <property type="entry name" value="PMEI"/>
    <property type="match status" value="1"/>
</dbReference>
<keyword evidence="4 7" id="KW-0732">Signal</keyword>
<comment type="similarity">
    <text evidence="2">In the C-terminal section; belongs to the pectinesterase family.</text>
</comment>
<dbReference type="CDD" id="cd15798">
    <property type="entry name" value="PMEI-like_3"/>
    <property type="match status" value="1"/>
</dbReference>
<dbReference type="InterPro" id="IPR035513">
    <property type="entry name" value="Invertase/methylesterase_inhib"/>
</dbReference>
<evidence type="ECO:0000313" key="9">
    <source>
        <dbReference type="EMBL" id="KAJ8532681.1"/>
    </source>
</evidence>
<sequence>MNTSRPLCILFAAVLLHLRLVPTAALLDPTTIAVVLDDVAAPPPPLNSGGFDDSDYIRSSCKTTLYPDTCYHSLNHYATAIQQDPGRLARVAVGVSLAKVKRMSALLSNLARDADYGAQPRAVAALHDCFSVLGDAVDQIRDSLSQMRKLGGTGESLRYQMNNVQTWMSAALTNEDTCTDGFEDVSDDEPFKSDVCDRAGKVKEVTSNALALVNSFANNI</sequence>
<dbReference type="Proteomes" id="UP001152561">
    <property type="component" value="Unassembled WGS sequence"/>
</dbReference>
<evidence type="ECO:0000256" key="2">
    <source>
        <dbReference type="ARBA" id="ARBA00007786"/>
    </source>
</evidence>
<dbReference type="PANTHER" id="PTHR31080:SF64">
    <property type="entry name" value="PLANT INVERTASE_PECTIN METHYLESTERASE INHIBITOR SUPERFAMILY PROTEIN"/>
    <property type="match status" value="1"/>
</dbReference>
<dbReference type="GO" id="GO:0004857">
    <property type="term" value="F:enzyme inhibitor activity"/>
    <property type="evidence" value="ECO:0007669"/>
    <property type="project" value="InterPro"/>
</dbReference>
<evidence type="ECO:0000256" key="6">
    <source>
        <dbReference type="ARBA" id="ARBA00023180"/>
    </source>
</evidence>
<evidence type="ECO:0000256" key="7">
    <source>
        <dbReference type="SAM" id="SignalP"/>
    </source>
</evidence>
<proteinExistence type="inferred from homology"/>
<comment type="similarity">
    <text evidence="1">In the N-terminal section; belongs to the PMEI family.</text>
</comment>
<dbReference type="InterPro" id="IPR051955">
    <property type="entry name" value="PME_Inhibitor"/>
</dbReference>
<dbReference type="GO" id="GO:0030599">
    <property type="term" value="F:pectinesterase activity"/>
    <property type="evidence" value="ECO:0007669"/>
    <property type="project" value="UniProtKB-EC"/>
</dbReference>
<name>A0A9Q1LBY9_9SOLA</name>
<dbReference type="PANTHER" id="PTHR31080">
    <property type="entry name" value="PECTINESTERASE INHIBITOR-LIKE"/>
    <property type="match status" value="1"/>
</dbReference>
<feature type="domain" description="Pectinesterase inhibitor" evidence="8">
    <location>
        <begin position="52"/>
        <end position="212"/>
    </location>
</feature>
<dbReference type="EMBL" id="JAJAGQ010000020">
    <property type="protein sequence ID" value="KAJ8532681.1"/>
    <property type="molecule type" value="Genomic_DNA"/>
</dbReference>
<feature type="signal peptide" evidence="7">
    <location>
        <begin position="1"/>
        <end position="25"/>
    </location>
</feature>
<evidence type="ECO:0000256" key="4">
    <source>
        <dbReference type="ARBA" id="ARBA00022729"/>
    </source>
</evidence>
<reference evidence="10" key="1">
    <citation type="journal article" date="2023" name="Proc. Natl. Acad. Sci. U.S.A.">
        <title>Genomic and structural basis for evolution of tropane alkaloid biosynthesis.</title>
        <authorList>
            <person name="Wanga Y.-J."/>
            <person name="Taina T."/>
            <person name="Yua J.-Y."/>
            <person name="Lia J."/>
            <person name="Xua B."/>
            <person name="Chenc J."/>
            <person name="D'Auriad J.C."/>
            <person name="Huanga J.-P."/>
            <person name="Huanga S.-X."/>
        </authorList>
    </citation>
    <scope>NUCLEOTIDE SEQUENCE [LARGE SCALE GENOMIC DNA]</scope>
    <source>
        <strain evidence="10">cv. KIB-2019</strain>
    </source>
</reference>
<dbReference type="SUPFAM" id="SSF101148">
    <property type="entry name" value="Plant invertase/pectin methylesterase inhibitor"/>
    <property type="match status" value="1"/>
</dbReference>
<dbReference type="InterPro" id="IPR006501">
    <property type="entry name" value="Pectinesterase_inhib_dom"/>
</dbReference>
<dbReference type="OrthoDB" id="1430376at2759"/>
<dbReference type="FunFam" id="1.20.140.40:FF:000010">
    <property type="entry name" value="Pectinesterase"/>
    <property type="match status" value="1"/>
</dbReference>
<keyword evidence="10" id="KW-1185">Reference proteome</keyword>
<evidence type="ECO:0000256" key="3">
    <source>
        <dbReference type="ARBA" id="ARBA00013229"/>
    </source>
</evidence>
<dbReference type="NCBIfam" id="TIGR01614">
    <property type="entry name" value="PME_inhib"/>
    <property type="match status" value="1"/>
</dbReference>
<protein>
    <recommendedName>
        <fullName evidence="3">pectinesterase</fullName>
        <ecNumber evidence="3">3.1.1.11</ecNumber>
    </recommendedName>
</protein>
<comment type="caution">
    <text evidence="9">The sequence shown here is derived from an EMBL/GenBank/DDBJ whole genome shotgun (WGS) entry which is preliminary data.</text>
</comment>
<accession>A0A9Q1LBY9</accession>
<keyword evidence="5" id="KW-1015">Disulfide bond</keyword>
<organism evidence="9 10">
    <name type="scientific">Anisodus acutangulus</name>
    <dbReference type="NCBI Taxonomy" id="402998"/>
    <lineage>
        <taxon>Eukaryota</taxon>
        <taxon>Viridiplantae</taxon>
        <taxon>Streptophyta</taxon>
        <taxon>Embryophyta</taxon>
        <taxon>Tracheophyta</taxon>
        <taxon>Spermatophyta</taxon>
        <taxon>Magnoliopsida</taxon>
        <taxon>eudicotyledons</taxon>
        <taxon>Gunneridae</taxon>
        <taxon>Pentapetalae</taxon>
        <taxon>asterids</taxon>
        <taxon>lamiids</taxon>
        <taxon>Solanales</taxon>
        <taxon>Solanaceae</taxon>
        <taxon>Solanoideae</taxon>
        <taxon>Hyoscyameae</taxon>
        <taxon>Anisodus</taxon>
    </lineage>
</organism>
<dbReference type="Gene3D" id="1.20.140.40">
    <property type="entry name" value="Invertase/pectin methylesterase inhibitor family protein"/>
    <property type="match status" value="1"/>
</dbReference>
<gene>
    <name evidence="9" type="ORF">K7X08_015570</name>
</gene>
<evidence type="ECO:0000256" key="1">
    <source>
        <dbReference type="ARBA" id="ARBA00006027"/>
    </source>
</evidence>
<evidence type="ECO:0000313" key="10">
    <source>
        <dbReference type="Proteomes" id="UP001152561"/>
    </source>
</evidence>
<evidence type="ECO:0000256" key="5">
    <source>
        <dbReference type="ARBA" id="ARBA00023157"/>
    </source>
</evidence>
<keyword evidence="6" id="KW-0325">Glycoprotein</keyword>
<dbReference type="EC" id="3.1.1.11" evidence="3"/>
<dbReference type="Pfam" id="PF04043">
    <property type="entry name" value="PMEI"/>
    <property type="match status" value="1"/>
</dbReference>
<evidence type="ECO:0000259" key="8">
    <source>
        <dbReference type="SMART" id="SM00856"/>
    </source>
</evidence>
<dbReference type="AlphaFoldDB" id="A0A9Q1LBY9"/>